<evidence type="ECO:0000313" key="1">
    <source>
        <dbReference type="Proteomes" id="UP000036681"/>
    </source>
</evidence>
<keyword evidence="1" id="KW-1185">Reference proteome</keyword>
<protein>
    <submittedName>
        <fullName evidence="2">Uncharacterized protein</fullName>
    </submittedName>
</protein>
<accession>A0A0M3HIR8</accession>
<dbReference type="Proteomes" id="UP000036681">
    <property type="component" value="Unplaced"/>
</dbReference>
<proteinExistence type="predicted"/>
<dbReference type="AlphaFoldDB" id="A0A0M3HIR8"/>
<dbReference type="WBParaSite" id="ALUE_0000141301-mRNA-1">
    <property type="protein sequence ID" value="ALUE_0000141301-mRNA-1"/>
    <property type="gene ID" value="ALUE_0000141301"/>
</dbReference>
<sequence length="72" mass="7861">MLNEADAVMTSTPANQSNDFGLKISETTPITPILPQPTVGYIFKSFCRSFHTCFVFDVCLRDAMAGNANNLS</sequence>
<reference evidence="2" key="1">
    <citation type="submission" date="2017-02" db="UniProtKB">
        <authorList>
            <consortium name="WormBaseParasite"/>
        </authorList>
    </citation>
    <scope>IDENTIFICATION</scope>
</reference>
<organism evidence="1 2">
    <name type="scientific">Ascaris lumbricoides</name>
    <name type="common">Giant roundworm</name>
    <dbReference type="NCBI Taxonomy" id="6252"/>
    <lineage>
        <taxon>Eukaryota</taxon>
        <taxon>Metazoa</taxon>
        <taxon>Ecdysozoa</taxon>
        <taxon>Nematoda</taxon>
        <taxon>Chromadorea</taxon>
        <taxon>Rhabditida</taxon>
        <taxon>Spirurina</taxon>
        <taxon>Ascaridomorpha</taxon>
        <taxon>Ascaridoidea</taxon>
        <taxon>Ascarididae</taxon>
        <taxon>Ascaris</taxon>
    </lineage>
</organism>
<evidence type="ECO:0000313" key="2">
    <source>
        <dbReference type="WBParaSite" id="ALUE_0000141301-mRNA-1"/>
    </source>
</evidence>
<name>A0A0M3HIR8_ASCLU</name>